<feature type="modified residue" description="4-aspartylphosphate" evidence="5">
    <location>
        <position position="65"/>
    </location>
</feature>
<evidence type="ECO:0000256" key="1">
    <source>
        <dbReference type="ARBA" id="ARBA00022553"/>
    </source>
</evidence>
<dbReference type="SUPFAM" id="SSF46894">
    <property type="entry name" value="C-terminal effector domain of the bipartite response regulators"/>
    <property type="match status" value="1"/>
</dbReference>
<sequence length="224" mass="24651">MSIPLPTTESPIPLLLVDDHPMIVEGIRQMLRPETDLHIVAQAHDGPQALAVLASQPSVRVALLDLNMPGMSGVELTRAIRADWPDVRVLVLSMFHDHATVAEVLEAGGAGYVLKTASRAELSTAIRQVAGGNTYFSAEVADTLLQNLQILAASPQPDQRPALTRREQEILQFIAREYSNLQIAEELFISERTVETHRRNLLAKTESKSVVGLIQYAIRHKLIS</sequence>
<dbReference type="Gene3D" id="3.40.50.2300">
    <property type="match status" value="1"/>
</dbReference>
<evidence type="ECO:0000256" key="4">
    <source>
        <dbReference type="ARBA" id="ARBA00023163"/>
    </source>
</evidence>
<dbReference type="GO" id="GO:0006355">
    <property type="term" value="P:regulation of DNA-templated transcription"/>
    <property type="evidence" value="ECO:0007669"/>
    <property type="project" value="InterPro"/>
</dbReference>
<dbReference type="Pfam" id="PF00196">
    <property type="entry name" value="GerE"/>
    <property type="match status" value="1"/>
</dbReference>
<dbReference type="GO" id="GO:0000160">
    <property type="term" value="P:phosphorelay signal transduction system"/>
    <property type="evidence" value="ECO:0007669"/>
    <property type="project" value="InterPro"/>
</dbReference>
<dbReference type="Proteomes" id="UP000197277">
    <property type="component" value="Unassembled WGS sequence"/>
</dbReference>
<organism evidence="8 9">
    <name type="scientific">Hymenobacter amundsenii</name>
    <dbReference type="NCBI Taxonomy" id="2006685"/>
    <lineage>
        <taxon>Bacteria</taxon>
        <taxon>Pseudomonadati</taxon>
        <taxon>Bacteroidota</taxon>
        <taxon>Cytophagia</taxon>
        <taxon>Cytophagales</taxon>
        <taxon>Hymenobacteraceae</taxon>
        <taxon>Hymenobacter</taxon>
    </lineage>
</organism>
<dbReference type="SUPFAM" id="SSF52172">
    <property type="entry name" value="CheY-like"/>
    <property type="match status" value="1"/>
</dbReference>
<dbReference type="EMBL" id="NIRR01000025">
    <property type="protein sequence ID" value="OWP62445.1"/>
    <property type="molecule type" value="Genomic_DNA"/>
</dbReference>
<dbReference type="SMART" id="SM00421">
    <property type="entry name" value="HTH_LUXR"/>
    <property type="match status" value="1"/>
</dbReference>
<dbReference type="InterPro" id="IPR001789">
    <property type="entry name" value="Sig_transdc_resp-reg_receiver"/>
</dbReference>
<dbReference type="CDD" id="cd06170">
    <property type="entry name" value="LuxR_C_like"/>
    <property type="match status" value="1"/>
</dbReference>
<dbReference type="Pfam" id="PF00072">
    <property type="entry name" value="Response_reg"/>
    <property type="match status" value="1"/>
</dbReference>
<dbReference type="SMART" id="SM00448">
    <property type="entry name" value="REC"/>
    <property type="match status" value="1"/>
</dbReference>
<evidence type="ECO:0000259" key="6">
    <source>
        <dbReference type="PROSITE" id="PS50043"/>
    </source>
</evidence>
<keyword evidence="1 5" id="KW-0597">Phosphoprotein</keyword>
<keyword evidence="4" id="KW-0804">Transcription</keyword>
<dbReference type="PROSITE" id="PS50043">
    <property type="entry name" value="HTH_LUXR_2"/>
    <property type="match status" value="1"/>
</dbReference>
<feature type="domain" description="HTH luxR-type" evidence="6">
    <location>
        <begin position="156"/>
        <end position="221"/>
    </location>
</feature>
<keyword evidence="2" id="KW-0805">Transcription regulation</keyword>
<name>A0A246FLI7_9BACT</name>
<dbReference type="InterPro" id="IPR011006">
    <property type="entry name" value="CheY-like_superfamily"/>
</dbReference>
<evidence type="ECO:0000256" key="5">
    <source>
        <dbReference type="PROSITE-ProRule" id="PRU00169"/>
    </source>
</evidence>
<evidence type="ECO:0000259" key="7">
    <source>
        <dbReference type="PROSITE" id="PS50110"/>
    </source>
</evidence>
<dbReference type="GO" id="GO:0003677">
    <property type="term" value="F:DNA binding"/>
    <property type="evidence" value="ECO:0007669"/>
    <property type="project" value="UniProtKB-KW"/>
</dbReference>
<accession>A0A246FLI7</accession>
<gene>
    <name evidence="8" type="ORF">CDA63_14255</name>
</gene>
<dbReference type="PANTHER" id="PTHR43214">
    <property type="entry name" value="TWO-COMPONENT RESPONSE REGULATOR"/>
    <property type="match status" value="1"/>
</dbReference>
<keyword evidence="9" id="KW-1185">Reference proteome</keyword>
<dbReference type="PANTHER" id="PTHR43214:SF41">
    <property type="entry name" value="NITRATE_NITRITE RESPONSE REGULATOR PROTEIN NARP"/>
    <property type="match status" value="1"/>
</dbReference>
<proteinExistence type="predicted"/>
<dbReference type="PRINTS" id="PR00038">
    <property type="entry name" value="HTHLUXR"/>
</dbReference>
<dbReference type="InterPro" id="IPR000792">
    <property type="entry name" value="Tscrpt_reg_LuxR_C"/>
</dbReference>
<dbReference type="InterPro" id="IPR039420">
    <property type="entry name" value="WalR-like"/>
</dbReference>
<dbReference type="InterPro" id="IPR016032">
    <property type="entry name" value="Sig_transdc_resp-reg_C-effctor"/>
</dbReference>
<protein>
    <submittedName>
        <fullName evidence="8">DNA-binding response regulator</fullName>
    </submittedName>
</protein>
<dbReference type="AlphaFoldDB" id="A0A246FLI7"/>
<dbReference type="OrthoDB" id="9797341at2"/>
<dbReference type="PROSITE" id="PS50110">
    <property type="entry name" value="RESPONSE_REGULATORY"/>
    <property type="match status" value="1"/>
</dbReference>
<evidence type="ECO:0000313" key="9">
    <source>
        <dbReference type="Proteomes" id="UP000197277"/>
    </source>
</evidence>
<dbReference type="CDD" id="cd17535">
    <property type="entry name" value="REC_NarL-like"/>
    <property type="match status" value="1"/>
</dbReference>
<dbReference type="InterPro" id="IPR058245">
    <property type="entry name" value="NreC/VraR/RcsB-like_REC"/>
</dbReference>
<evidence type="ECO:0000256" key="2">
    <source>
        <dbReference type="ARBA" id="ARBA00023015"/>
    </source>
</evidence>
<comment type="caution">
    <text evidence="8">The sequence shown here is derived from an EMBL/GenBank/DDBJ whole genome shotgun (WGS) entry which is preliminary data.</text>
</comment>
<evidence type="ECO:0000256" key="3">
    <source>
        <dbReference type="ARBA" id="ARBA00023125"/>
    </source>
</evidence>
<keyword evidence="3 8" id="KW-0238">DNA-binding</keyword>
<dbReference type="RefSeq" id="WP_088465129.1">
    <property type="nucleotide sequence ID" value="NZ_NIRR01000025.1"/>
</dbReference>
<feature type="domain" description="Response regulatory" evidence="7">
    <location>
        <begin position="13"/>
        <end position="130"/>
    </location>
</feature>
<evidence type="ECO:0000313" key="8">
    <source>
        <dbReference type="EMBL" id="OWP62445.1"/>
    </source>
</evidence>
<reference evidence="8 9" key="1">
    <citation type="submission" date="2017-06" db="EMBL/GenBank/DDBJ databases">
        <title>Hymenobacter amundsenii sp. nov. isolated from regoliths in Antarctica.</title>
        <authorList>
            <person name="Sedlacek I."/>
            <person name="Kralova S."/>
            <person name="Pantucek R."/>
            <person name="Svec P."/>
            <person name="Holochova P."/>
            <person name="Stankova E."/>
            <person name="Vrbovska V."/>
            <person name="Busse H.-J."/>
        </authorList>
    </citation>
    <scope>NUCLEOTIDE SEQUENCE [LARGE SCALE GENOMIC DNA]</scope>
    <source>
        <strain evidence="8 9">CCM 8682</strain>
    </source>
</reference>